<dbReference type="GO" id="GO:0005739">
    <property type="term" value="C:mitochondrion"/>
    <property type="evidence" value="ECO:0007669"/>
    <property type="project" value="TreeGrafter"/>
</dbReference>
<dbReference type="PANTHER" id="PTHR31296">
    <property type="entry name" value="UPF0565 PROTEIN C2ORF69"/>
    <property type="match status" value="1"/>
</dbReference>
<evidence type="ECO:0000313" key="2">
    <source>
        <dbReference type="RefSeq" id="XP_017882386.1"/>
    </source>
</evidence>
<accession>A0AAJ7J297</accession>
<dbReference type="InterPro" id="IPR018881">
    <property type="entry name" value="C2orf69_mit"/>
</dbReference>
<dbReference type="Proteomes" id="UP000694925">
    <property type="component" value="Unplaced"/>
</dbReference>
<dbReference type="RefSeq" id="XP_017882386.1">
    <property type="nucleotide sequence ID" value="XM_018026897.2"/>
</dbReference>
<keyword evidence="1" id="KW-1185">Reference proteome</keyword>
<reference evidence="2" key="1">
    <citation type="submission" date="2025-08" db="UniProtKB">
        <authorList>
            <consortium name="RefSeq"/>
        </authorList>
    </citation>
    <scope>IDENTIFICATION</scope>
    <source>
        <tissue evidence="2">Whole body</tissue>
    </source>
</reference>
<evidence type="ECO:0000313" key="1">
    <source>
        <dbReference type="Proteomes" id="UP000694925"/>
    </source>
</evidence>
<dbReference type="GeneID" id="108626306"/>
<proteinExistence type="predicted"/>
<name>A0AAJ7J297_9HYME</name>
<dbReference type="AlphaFoldDB" id="A0AAJ7J297"/>
<dbReference type="PANTHER" id="PTHR31296:SF1">
    <property type="entry name" value="MITOCHONDRIAL PROTEIN C2ORF69"/>
    <property type="match status" value="1"/>
</dbReference>
<gene>
    <name evidence="2" type="primary">LOC108626306</name>
</gene>
<dbReference type="Pfam" id="PF10561">
    <property type="entry name" value="C2orf69"/>
    <property type="match status" value="2"/>
</dbReference>
<dbReference type="KEGG" id="ccal:108626306"/>
<protein>
    <submittedName>
        <fullName evidence="2">UPF0565 protein C2orf69 homolog</fullName>
    </submittedName>
</protein>
<organism evidence="1 2">
    <name type="scientific">Ceratina calcarata</name>
    <dbReference type="NCBI Taxonomy" id="156304"/>
    <lineage>
        <taxon>Eukaryota</taxon>
        <taxon>Metazoa</taxon>
        <taxon>Ecdysozoa</taxon>
        <taxon>Arthropoda</taxon>
        <taxon>Hexapoda</taxon>
        <taxon>Insecta</taxon>
        <taxon>Pterygota</taxon>
        <taxon>Neoptera</taxon>
        <taxon>Endopterygota</taxon>
        <taxon>Hymenoptera</taxon>
        <taxon>Apocrita</taxon>
        <taxon>Aculeata</taxon>
        <taxon>Apoidea</taxon>
        <taxon>Anthophila</taxon>
        <taxon>Apidae</taxon>
        <taxon>Ceratina</taxon>
        <taxon>Zadontomerus</taxon>
    </lineage>
</organism>
<sequence length="286" mass="33225">MSSKISIWRKVPGYVGRYNDVIYSRPLMSVTPPSQDVLLYFGGDIQDLQENMEKTDNKVHKKWCLENTAEILSTNFPKKHVLVVRPSRITVNTFSCFDNFVPSNECGVPTFLPMHNALKHLLELVKSCLIHIKACTTDQDPICFTIENTKLTLLGFSKGCVVLNQLLHEFHYYQSEQNLDVEIDDFLRLIESMWWLDGGHAGSKDTWITEPLILESLKKLGIDVHVHVTPYQVQDFHRQWIREEEHHFCTILRNIGVPVKRILHFADKSRSLKHHFNVLKAIRNYT</sequence>